<dbReference type="AlphaFoldDB" id="A0ABD1Y7X1"/>
<evidence type="ECO:0000313" key="1">
    <source>
        <dbReference type="EMBL" id="KAL2622857.1"/>
    </source>
</evidence>
<accession>A0ABD1Y7X1</accession>
<reference evidence="1 2" key="1">
    <citation type="submission" date="2024-09" db="EMBL/GenBank/DDBJ databases">
        <title>Chromosome-scale assembly of Riccia fluitans.</title>
        <authorList>
            <person name="Paukszto L."/>
            <person name="Sawicki J."/>
            <person name="Karawczyk K."/>
            <person name="Piernik-Szablinska J."/>
            <person name="Szczecinska M."/>
            <person name="Mazdziarz M."/>
        </authorList>
    </citation>
    <scope>NUCLEOTIDE SEQUENCE [LARGE SCALE GENOMIC DNA]</scope>
    <source>
        <strain evidence="1">Rf_01</strain>
        <tissue evidence="1">Aerial parts of the thallus</tissue>
    </source>
</reference>
<evidence type="ECO:0000313" key="2">
    <source>
        <dbReference type="Proteomes" id="UP001605036"/>
    </source>
</evidence>
<gene>
    <name evidence="1" type="ORF">R1flu_003062</name>
</gene>
<sequence length="97" mass="10436">MFLNSLVVLDEDAVAGVLGADASAGFLVGLAGGGSEGVRHFRFHTTFDWESPTVFPEFLRHPLLLHGKRKGTRVLSLACAVHEQHVSHASAIIDSEK</sequence>
<protein>
    <submittedName>
        <fullName evidence="1">Uncharacterized protein</fullName>
    </submittedName>
</protein>
<keyword evidence="2" id="KW-1185">Reference proteome</keyword>
<organism evidence="1 2">
    <name type="scientific">Riccia fluitans</name>
    <dbReference type="NCBI Taxonomy" id="41844"/>
    <lineage>
        <taxon>Eukaryota</taxon>
        <taxon>Viridiplantae</taxon>
        <taxon>Streptophyta</taxon>
        <taxon>Embryophyta</taxon>
        <taxon>Marchantiophyta</taxon>
        <taxon>Marchantiopsida</taxon>
        <taxon>Marchantiidae</taxon>
        <taxon>Marchantiales</taxon>
        <taxon>Ricciaceae</taxon>
        <taxon>Riccia</taxon>
    </lineage>
</organism>
<comment type="caution">
    <text evidence="1">The sequence shown here is derived from an EMBL/GenBank/DDBJ whole genome shotgun (WGS) entry which is preliminary data.</text>
</comment>
<proteinExistence type="predicted"/>
<dbReference type="EMBL" id="JBHFFA010000006">
    <property type="protein sequence ID" value="KAL2622857.1"/>
    <property type="molecule type" value="Genomic_DNA"/>
</dbReference>
<dbReference type="Proteomes" id="UP001605036">
    <property type="component" value="Unassembled WGS sequence"/>
</dbReference>
<name>A0ABD1Y7X1_9MARC</name>